<protein>
    <recommendedName>
        <fullName evidence="4">Peptidase S54 rhomboid domain-containing protein</fullName>
    </recommendedName>
</protein>
<feature type="chain" id="PRO_5035211501" description="Peptidase S54 rhomboid domain-containing protein" evidence="1">
    <location>
        <begin position="20"/>
        <end position="277"/>
    </location>
</feature>
<reference evidence="2" key="1">
    <citation type="submission" date="2021-11" db="EMBL/GenBank/DDBJ databases">
        <authorList>
            <consortium name="Genoscope - CEA"/>
            <person name="William W."/>
        </authorList>
    </citation>
    <scope>NUCLEOTIDE SEQUENCE</scope>
</reference>
<accession>A0A8J2SGQ4</accession>
<evidence type="ECO:0000313" key="3">
    <source>
        <dbReference type="Proteomes" id="UP000789595"/>
    </source>
</evidence>
<evidence type="ECO:0000313" key="2">
    <source>
        <dbReference type="EMBL" id="CAH0367409.1"/>
    </source>
</evidence>
<name>A0A8J2SGQ4_9STRA</name>
<feature type="signal peptide" evidence="1">
    <location>
        <begin position="1"/>
        <end position="19"/>
    </location>
</feature>
<dbReference type="Proteomes" id="UP000789595">
    <property type="component" value="Unassembled WGS sequence"/>
</dbReference>
<comment type="caution">
    <text evidence="2">The sequence shown here is derived from an EMBL/GenBank/DDBJ whole genome shotgun (WGS) entry which is preliminary data.</text>
</comment>
<dbReference type="AlphaFoldDB" id="A0A8J2SGQ4"/>
<evidence type="ECO:0000256" key="1">
    <source>
        <dbReference type="SAM" id="SignalP"/>
    </source>
</evidence>
<sequence>MSFLTIAILLASFARRSAAITRPKTAPKTGPNLALNLRGGGHISDAAIYGGAGLTLVDAVGEFIYPELVVADAKDKEGLVACRASAVWRCFLCTVLLIDPSVVHAWSHLANAVALAACAPLYESIGFKKAPLAAWTAAVAVLGAASLLDRPSKFLAAAILVVNGLTSELTLGVNPNYTFRLHDKLTAPKSRVWFHATRNSGAFLAATGLYLALLAPTAPGTTTPALDRADAFGLTTLMIAAAMLRFALANPNEEGFRRVPRAGVVAWPLLLAVAALA</sequence>
<keyword evidence="3" id="KW-1185">Reference proteome</keyword>
<gene>
    <name evidence="2" type="ORF">PECAL_2P04290</name>
</gene>
<proteinExistence type="predicted"/>
<organism evidence="2 3">
    <name type="scientific">Pelagomonas calceolata</name>
    <dbReference type="NCBI Taxonomy" id="35677"/>
    <lineage>
        <taxon>Eukaryota</taxon>
        <taxon>Sar</taxon>
        <taxon>Stramenopiles</taxon>
        <taxon>Ochrophyta</taxon>
        <taxon>Pelagophyceae</taxon>
        <taxon>Pelagomonadales</taxon>
        <taxon>Pelagomonadaceae</taxon>
        <taxon>Pelagomonas</taxon>
    </lineage>
</organism>
<dbReference type="EMBL" id="CAKKNE010000002">
    <property type="protein sequence ID" value="CAH0367409.1"/>
    <property type="molecule type" value="Genomic_DNA"/>
</dbReference>
<evidence type="ECO:0008006" key="4">
    <source>
        <dbReference type="Google" id="ProtNLM"/>
    </source>
</evidence>
<keyword evidence="1" id="KW-0732">Signal</keyword>